<organism evidence="4 5">
    <name type="scientific">Gordonia asplenii</name>
    <dbReference type="NCBI Taxonomy" id="2725283"/>
    <lineage>
        <taxon>Bacteria</taxon>
        <taxon>Bacillati</taxon>
        <taxon>Actinomycetota</taxon>
        <taxon>Actinomycetes</taxon>
        <taxon>Mycobacteriales</taxon>
        <taxon>Gordoniaceae</taxon>
        <taxon>Gordonia</taxon>
    </lineage>
</organism>
<dbReference type="InterPro" id="IPR041490">
    <property type="entry name" value="KstR2_TetR_C"/>
</dbReference>
<gene>
    <name evidence="4" type="ORF">HH308_10825</name>
</gene>
<dbReference type="RefSeq" id="WP_170194212.1">
    <property type="nucleotide sequence ID" value="NZ_JABBNB010000009.1"/>
</dbReference>
<sequence length="196" mass="21227">MAPGEETKAERTRTRLLESAVAAFADRGFHGTSTREIAAAAGLSPAAMYVHFPTKEDLLYQLSVEGHRSTLGIIDAAIDASADAAGQLRSVMTAFAEYHARNPLSTRVVNYELSALTPEHRDAVGRLRREITTRLRAIVDAGVASGTFHTDDARTTTMALLSMGIDIARWYQPDGPLPPERIGTFYGDLALRVVDA</sequence>
<dbReference type="EMBL" id="JABBNB010000009">
    <property type="protein sequence ID" value="NMO01707.1"/>
    <property type="molecule type" value="Genomic_DNA"/>
</dbReference>
<dbReference type="AlphaFoldDB" id="A0A848KUL3"/>
<dbReference type="PANTHER" id="PTHR30055">
    <property type="entry name" value="HTH-TYPE TRANSCRIPTIONAL REGULATOR RUTR"/>
    <property type="match status" value="1"/>
</dbReference>
<evidence type="ECO:0000259" key="3">
    <source>
        <dbReference type="PROSITE" id="PS50977"/>
    </source>
</evidence>
<dbReference type="PROSITE" id="PS01081">
    <property type="entry name" value="HTH_TETR_1"/>
    <property type="match status" value="1"/>
</dbReference>
<feature type="domain" description="HTH tetR-type" evidence="3">
    <location>
        <begin position="10"/>
        <end position="70"/>
    </location>
</feature>
<comment type="caution">
    <text evidence="4">The sequence shown here is derived from an EMBL/GenBank/DDBJ whole genome shotgun (WGS) entry which is preliminary data.</text>
</comment>
<dbReference type="SUPFAM" id="SSF46689">
    <property type="entry name" value="Homeodomain-like"/>
    <property type="match status" value="1"/>
</dbReference>
<proteinExistence type="predicted"/>
<dbReference type="Proteomes" id="UP000550729">
    <property type="component" value="Unassembled WGS sequence"/>
</dbReference>
<dbReference type="SUPFAM" id="SSF48498">
    <property type="entry name" value="Tetracyclin repressor-like, C-terminal domain"/>
    <property type="match status" value="1"/>
</dbReference>
<dbReference type="PANTHER" id="PTHR30055:SF200">
    <property type="entry name" value="HTH-TYPE TRANSCRIPTIONAL REPRESSOR BDCR"/>
    <property type="match status" value="1"/>
</dbReference>
<name>A0A848KUL3_9ACTN</name>
<keyword evidence="1 2" id="KW-0238">DNA-binding</keyword>
<dbReference type="InterPro" id="IPR009057">
    <property type="entry name" value="Homeodomain-like_sf"/>
</dbReference>
<dbReference type="InterPro" id="IPR050109">
    <property type="entry name" value="HTH-type_TetR-like_transc_reg"/>
</dbReference>
<dbReference type="Gene3D" id="1.10.357.10">
    <property type="entry name" value="Tetracycline Repressor, domain 2"/>
    <property type="match status" value="1"/>
</dbReference>
<evidence type="ECO:0000313" key="4">
    <source>
        <dbReference type="EMBL" id="NMO01707.1"/>
    </source>
</evidence>
<dbReference type="Pfam" id="PF17932">
    <property type="entry name" value="TetR_C_24"/>
    <property type="match status" value="1"/>
</dbReference>
<dbReference type="GO" id="GO:0000976">
    <property type="term" value="F:transcription cis-regulatory region binding"/>
    <property type="evidence" value="ECO:0007669"/>
    <property type="project" value="TreeGrafter"/>
</dbReference>
<keyword evidence="5" id="KW-1185">Reference proteome</keyword>
<evidence type="ECO:0000256" key="1">
    <source>
        <dbReference type="ARBA" id="ARBA00023125"/>
    </source>
</evidence>
<dbReference type="PROSITE" id="PS50977">
    <property type="entry name" value="HTH_TETR_2"/>
    <property type="match status" value="1"/>
</dbReference>
<feature type="DNA-binding region" description="H-T-H motif" evidence="2">
    <location>
        <begin position="33"/>
        <end position="52"/>
    </location>
</feature>
<dbReference type="Pfam" id="PF00440">
    <property type="entry name" value="TetR_N"/>
    <property type="match status" value="1"/>
</dbReference>
<accession>A0A848KUL3</accession>
<evidence type="ECO:0000256" key="2">
    <source>
        <dbReference type="PROSITE-ProRule" id="PRU00335"/>
    </source>
</evidence>
<dbReference type="PRINTS" id="PR00455">
    <property type="entry name" value="HTHTETR"/>
</dbReference>
<reference evidence="4 5" key="1">
    <citation type="submission" date="2020-04" db="EMBL/GenBank/DDBJ databases">
        <title>Gordonia sp. nov. TBRC 11910.</title>
        <authorList>
            <person name="Suriyachadkun C."/>
        </authorList>
    </citation>
    <scope>NUCLEOTIDE SEQUENCE [LARGE SCALE GENOMIC DNA]</scope>
    <source>
        <strain evidence="4 5">TBRC 11910</strain>
    </source>
</reference>
<dbReference type="InterPro" id="IPR036271">
    <property type="entry name" value="Tet_transcr_reg_TetR-rel_C_sf"/>
</dbReference>
<evidence type="ECO:0000313" key="5">
    <source>
        <dbReference type="Proteomes" id="UP000550729"/>
    </source>
</evidence>
<protein>
    <submittedName>
        <fullName evidence="4">TetR/AcrR family transcriptional regulator</fullName>
    </submittedName>
</protein>
<dbReference type="GO" id="GO:0003700">
    <property type="term" value="F:DNA-binding transcription factor activity"/>
    <property type="evidence" value="ECO:0007669"/>
    <property type="project" value="TreeGrafter"/>
</dbReference>
<dbReference type="InterPro" id="IPR023772">
    <property type="entry name" value="DNA-bd_HTH_TetR-type_CS"/>
</dbReference>
<dbReference type="InterPro" id="IPR001647">
    <property type="entry name" value="HTH_TetR"/>
</dbReference>